<dbReference type="OrthoDB" id="9787650at2"/>
<dbReference type="InterPro" id="IPR036108">
    <property type="entry name" value="4pyrrol_syn_uPrphyn_synt_sf"/>
</dbReference>
<dbReference type="CDD" id="cd06578">
    <property type="entry name" value="HemD"/>
    <property type="match status" value="1"/>
</dbReference>
<dbReference type="GO" id="GO:0004852">
    <property type="term" value="F:uroporphyrinogen-III synthase activity"/>
    <property type="evidence" value="ECO:0007669"/>
    <property type="project" value="UniProtKB-UniRule"/>
</dbReference>
<evidence type="ECO:0000313" key="11">
    <source>
        <dbReference type="EMBL" id="AOA59547.1"/>
    </source>
</evidence>
<keyword evidence="12" id="KW-1185">Reference proteome</keyword>
<protein>
    <recommendedName>
        <fullName evidence="7 9">Uroporphyrinogen-III synthase</fullName>
        <ecNumber evidence="3 9">4.2.1.75</ecNumber>
    </recommendedName>
</protein>
<name>A0A1B2M2X8_9GAMM</name>
<evidence type="ECO:0000256" key="7">
    <source>
        <dbReference type="ARBA" id="ARBA00040167"/>
    </source>
</evidence>
<dbReference type="GO" id="GO:0006780">
    <property type="term" value="P:uroporphyrinogen III biosynthetic process"/>
    <property type="evidence" value="ECO:0007669"/>
    <property type="project" value="UniProtKB-UniRule"/>
</dbReference>
<accession>A0A1B2M2X8</accession>
<dbReference type="Gene3D" id="3.40.50.10090">
    <property type="match status" value="2"/>
</dbReference>
<evidence type="ECO:0000256" key="4">
    <source>
        <dbReference type="ARBA" id="ARBA00023239"/>
    </source>
</evidence>
<keyword evidence="5 9" id="KW-0627">Porphyrin biosynthesis</keyword>
<dbReference type="Pfam" id="PF02602">
    <property type="entry name" value="HEM4"/>
    <property type="match status" value="1"/>
</dbReference>
<dbReference type="Proteomes" id="UP000093391">
    <property type="component" value="Chromosome"/>
</dbReference>
<evidence type="ECO:0000256" key="9">
    <source>
        <dbReference type="RuleBase" id="RU366031"/>
    </source>
</evidence>
<sequence length="261" mass="29748">MLFINTRPHDRAQPLSTALEQAAIQVFDYPLLVLTAKPLTAQLKQHYAQLPQIQAIVVVSPTAVEIGMRYLQACKVELSTLRHVQWIAVGKTTAQALAHYGIDALVPTLESSEGMLQLPLFQQDLQRIAFWRGEGGRQFMMQHCQQQGMTIFNFILYVRALPMSAQQNLPRLLQQMQQSRAVVVAISSEASWNYWSDLMQQDHLRLWQACHYLVLGPRLYHRLISDRTNLQCDYTVTELADLSTSSIVQTIQGLSQFLRNV</sequence>
<dbReference type="PANTHER" id="PTHR38042:SF1">
    <property type="entry name" value="UROPORPHYRINOGEN-III SYNTHASE, CHLOROPLASTIC"/>
    <property type="match status" value="1"/>
</dbReference>
<evidence type="ECO:0000256" key="5">
    <source>
        <dbReference type="ARBA" id="ARBA00023244"/>
    </source>
</evidence>
<comment type="pathway">
    <text evidence="1 9">Porphyrin-containing compound metabolism; protoporphyrin-IX biosynthesis; coproporphyrinogen-III from 5-aminolevulinate: step 3/4.</text>
</comment>
<dbReference type="PANTHER" id="PTHR38042">
    <property type="entry name" value="UROPORPHYRINOGEN-III SYNTHASE, CHLOROPLASTIC"/>
    <property type="match status" value="1"/>
</dbReference>
<dbReference type="RefSeq" id="WP_067558091.1">
    <property type="nucleotide sequence ID" value="NZ_CP016895.1"/>
</dbReference>
<evidence type="ECO:0000256" key="8">
    <source>
        <dbReference type="ARBA" id="ARBA00048617"/>
    </source>
</evidence>
<feature type="domain" description="Tetrapyrrole biosynthesis uroporphyrinogen III synthase" evidence="10">
    <location>
        <begin position="15"/>
        <end position="223"/>
    </location>
</feature>
<proteinExistence type="inferred from homology"/>
<evidence type="ECO:0000256" key="2">
    <source>
        <dbReference type="ARBA" id="ARBA00008133"/>
    </source>
</evidence>
<dbReference type="SUPFAM" id="SSF69618">
    <property type="entry name" value="HemD-like"/>
    <property type="match status" value="1"/>
</dbReference>
<dbReference type="EC" id="4.2.1.75" evidence="3 9"/>
<evidence type="ECO:0000256" key="3">
    <source>
        <dbReference type="ARBA" id="ARBA00013109"/>
    </source>
</evidence>
<comment type="catalytic activity">
    <reaction evidence="8 9">
        <text>hydroxymethylbilane = uroporphyrinogen III + H2O</text>
        <dbReference type="Rhea" id="RHEA:18965"/>
        <dbReference type="ChEBI" id="CHEBI:15377"/>
        <dbReference type="ChEBI" id="CHEBI:57308"/>
        <dbReference type="ChEBI" id="CHEBI:57845"/>
        <dbReference type="EC" id="4.2.1.75"/>
    </reaction>
</comment>
<dbReference type="UniPathway" id="UPA00251">
    <property type="reaction ID" value="UER00320"/>
</dbReference>
<dbReference type="EMBL" id="CP016895">
    <property type="protein sequence ID" value="AOA59547.1"/>
    <property type="molecule type" value="Genomic_DNA"/>
</dbReference>
<reference evidence="11 12" key="1">
    <citation type="submission" date="2016-08" db="EMBL/GenBank/DDBJ databases">
        <authorList>
            <person name="Seilhamer J.J."/>
        </authorList>
    </citation>
    <scope>NUCLEOTIDE SEQUENCE [LARGE SCALE GENOMIC DNA]</scope>
    <source>
        <strain evidence="11 12">BRTC-1</strain>
    </source>
</reference>
<evidence type="ECO:0000256" key="6">
    <source>
        <dbReference type="ARBA" id="ARBA00037589"/>
    </source>
</evidence>
<dbReference type="AlphaFoldDB" id="A0A1B2M2X8"/>
<evidence type="ECO:0000313" key="12">
    <source>
        <dbReference type="Proteomes" id="UP000093391"/>
    </source>
</evidence>
<comment type="function">
    <text evidence="6 9">Catalyzes cyclization of the linear tetrapyrrole, hydroxymethylbilane, to the macrocyclic uroporphyrinogen III.</text>
</comment>
<dbReference type="KEGG" id="ala:BFG52_15140"/>
<dbReference type="GO" id="GO:0006782">
    <property type="term" value="P:protoporphyrinogen IX biosynthetic process"/>
    <property type="evidence" value="ECO:0007669"/>
    <property type="project" value="UniProtKB-UniRule"/>
</dbReference>
<keyword evidence="4 9" id="KW-0456">Lyase</keyword>
<evidence type="ECO:0000256" key="1">
    <source>
        <dbReference type="ARBA" id="ARBA00004772"/>
    </source>
</evidence>
<dbReference type="InterPro" id="IPR003754">
    <property type="entry name" value="4pyrrol_synth_uPrphyn_synth"/>
</dbReference>
<gene>
    <name evidence="11" type="ORF">BFG52_15140</name>
</gene>
<organism evidence="11 12">
    <name type="scientific">Acinetobacter larvae</name>
    <dbReference type="NCBI Taxonomy" id="1789224"/>
    <lineage>
        <taxon>Bacteria</taxon>
        <taxon>Pseudomonadati</taxon>
        <taxon>Pseudomonadota</taxon>
        <taxon>Gammaproteobacteria</taxon>
        <taxon>Moraxellales</taxon>
        <taxon>Moraxellaceae</taxon>
        <taxon>Acinetobacter</taxon>
    </lineage>
</organism>
<dbReference type="STRING" id="1789224.BFG52_15140"/>
<dbReference type="InterPro" id="IPR039793">
    <property type="entry name" value="UROS/Hem4"/>
</dbReference>
<comment type="similarity">
    <text evidence="2 9">Belongs to the uroporphyrinogen-III synthase family.</text>
</comment>
<evidence type="ECO:0000259" key="10">
    <source>
        <dbReference type="Pfam" id="PF02602"/>
    </source>
</evidence>